<dbReference type="PANTHER" id="PTHR11699">
    <property type="entry name" value="ALDEHYDE DEHYDROGENASE-RELATED"/>
    <property type="match status" value="1"/>
</dbReference>
<evidence type="ECO:0000256" key="3">
    <source>
        <dbReference type="PROSITE-ProRule" id="PRU10007"/>
    </source>
</evidence>
<dbReference type="GO" id="GO:0016620">
    <property type="term" value="F:oxidoreductase activity, acting on the aldehyde or oxo group of donors, NAD or NADP as acceptor"/>
    <property type="evidence" value="ECO:0007669"/>
    <property type="project" value="InterPro"/>
</dbReference>
<dbReference type="SUPFAM" id="SSF53720">
    <property type="entry name" value="ALDH-like"/>
    <property type="match status" value="1"/>
</dbReference>
<evidence type="ECO:0000256" key="4">
    <source>
        <dbReference type="RuleBase" id="RU003345"/>
    </source>
</evidence>
<keyword evidence="2 4" id="KW-0560">Oxidoreductase</keyword>
<protein>
    <submittedName>
        <fullName evidence="7">Aldehyde dehydrogenase family protein</fullName>
    </submittedName>
</protein>
<dbReference type="FunFam" id="3.40.605.10:FF:000007">
    <property type="entry name" value="NAD/NADP-dependent betaine aldehyde dehydrogenase"/>
    <property type="match status" value="1"/>
</dbReference>
<dbReference type="PROSITE" id="PS00687">
    <property type="entry name" value="ALDEHYDE_DEHYDR_GLU"/>
    <property type="match status" value="1"/>
</dbReference>
<dbReference type="Pfam" id="PF00171">
    <property type="entry name" value="Aldedh"/>
    <property type="match status" value="1"/>
</dbReference>
<feature type="domain" description="Aldehyde dehydrogenase" evidence="6">
    <location>
        <begin position="48"/>
        <end position="500"/>
    </location>
</feature>
<dbReference type="AlphaFoldDB" id="A0AA41Q5R1"/>
<evidence type="ECO:0000259" key="6">
    <source>
        <dbReference type="Pfam" id="PF00171"/>
    </source>
</evidence>
<dbReference type="Gene3D" id="3.40.605.10">
    <property type="entry name" value="Aldehyde Dehydrogenase, Chain A, domain 1"/>
    <property type="match status" value="1"/>
</dbReference>
<evidence type="ECO:0000256" key="1">
    <source>
        <dbReference type="ARBA" id="ARBA00009986"/>
    </source>
</evidence>
<dbReference type="InterPro" id="IPR015590">
    <property type="entry name" value="Aldehyde_DH_dom"/>
</dbReference>
<evidence type="ECO:0000256" key="2">
    <source>
        <dbReference type="ARBA" id="ARBA00023002"/>
    </source>
</evidence>
<dbReference type="InterPro" id="IPR016163">
    <property type="entry name" value="Ald_DH_C"/>
</dbReference>
<evidence type="ECO:0000313" key="7">
    <source>
        <dbReference type="EMBL" id="MCF2530874.1"/>
    </source>
</evidence>
<dbReference type="EMBL" id="JAKFHA010000019">
    <property type="protein sequence ID" value="MCF2530874.1"/>
    <property type="molecule type" value="Genomic_DNA"/>
</dbReference>
<dbReference type="Gene3D" id="3.40.309.10">
    <property type="entry name" value="Aldehyde Dehydrogenase, Chain A, domain 2"/>
    <property type="match status" value="1"/>
</dbReference>
<organism evidence="7 8">
    <name type="scientific">Yinghuangia soli</name>
    <dbReference type="NCBI Taxonomy" id="2908204"/>
    <lineage>
        <taxon>Bacteria</taxon>
        <taxon>Bacillati</taxon>
        <taxon>Actinomycetota</taxon>
        <taxon>Actinomycetes</taxon>
        <taxon>Kitasatosporales</taxon>
        <taxon>Streptomycetaceae</taxon>
        <taxon>Yinghuangia</taxon>
    </lineage>
</organism>
<keyword evidence="8" id="KW-1185">Reference proteome</keyword>
<comment type="similarity">
    <text evidence="1 4">Belongs to the aldehyde dehydrogenase family.</text>
</comment>
<evidence type="ECO:0000313" key="8">
    <source>
        <dbReference type="Proteomes" id="UP001165378"/>
    </source>
</evidence>
<evidence type="ECO:0000256" key="5">
    <source>
        <dbReference type="SAM" id="MobiDB-lite"/>
    </source>
</evidence>
<reference evidence="7" key="1">
    <citation type="submission" date="2022-01" db="EMBL/GenBank/DDBJ databases">
        <title>Genome-Based Taxonomic Classification of the Phylum Actinobacteria.</title>
        <authorList>
            <person name="Gao Y."/>
        </authorList>
    </citation>
    <scope>NUCLEOTIDE SEQUENCE</scope>
    <source>
        <strain evidence="7">KLBMP 8922</strain>
    </source>
</reference>
<feature type="active site" evidence="3">
    <location>
        <position position="277"/>
    </location>
</feature>
<dbReference type="InterPro" id="IPR029510">
    <property type="entry name" value="Ald_DH_CS_GLU"/>
</dbReference>
<dbReference type="InterPro" id="IPR016162">
    <property type="entry name" value="Ald_DH_N"/>
</dbReference>
<dbReference type="RefSeq" id="WP_235055543.1">
    <property type="nucleotide sequence ID" value="NZ_JAKFHA010000019.1"/>
</dbReference>
<gene>
    <name evidence="7" type="ORF">LZ495_27180</name>
</gene>
<name>A0AA41Q5R1_9ACTN</name>
<proteinExistence type="inferred from homology"/>
<dbReference type="FunFam" id="3.40.309.10:FF:000012">
    <property type="entry name" value="Betaine aldehyde dehydrogenase"/>
    <property type="match status" value="1"/>
</dbReference>
<feature type="region of interest" description="Disordered" evidence="5">
    <location>
        <begin position="1"/>
        <end position="34"/>
    </location>
</feature>
<dbReference type="InterPro" id="IPR016161">
    <property type="entry name" value="Ald_DH/histidinol_DH"/>
</dbReference>
<sequence>MATTHGHADAHADGQADGPAQGRPEPAPEPREFGNLIDGKILPAAGGARLDSVAPSTGLVWARIPRSGAADAEAAVAAARRAYPAWSALPPVRRAMYLRDVARIVAENSVELAEIEARDNGRIIRDVRGGDLPGVAYMWSAFAGECDAAVRGMSTQIGPTTVGLTRREPYGVVLGIIPWNAPLPTLTAKAAAALAAGNTVIVKPAEQASASSLRFAELVAEALPPGVLNIVAGLGEEVGDPLVRHQGVDRISLTGSTATGRVITRASADHLKPLALELGGKSPNIVFADADLEAAAVGVTTTAVYTGNAGQVCYAGTRILVQESVIDPFLEKMRAAVDTVVLGDALDPATTMGPIVSAEQYARVTGYLDLALAEGAAPVFGGRHGAALFEDGSPLAGGYFVEPTLFRTEDNSLRICREEIFGPVAVVIPFADEADAVRIANDTTYGLAAGVWTQDLARAHRMTAALHAGFIWVNTYRRLGGGLPFAGMGDSGYGHDSVLENTREKAVMIELL</sequence>
<feature type="compositionally biased region" description="Basic and acidic residues" evidence="5">
    <location>
        <begin position="1"/>
        <end position="14"/>
    </location>
</feature>
<dbReference type="Proteomes" id="UP001165378">
    <property type="component" value="Unassembled WGS sequence"/>
</dbReference>
<accession>A0AA41Q5R1</accession>
<comment type="caution">
    <text evidence="7">The sequence shown here is derived from an EMBL/GenBank/DDBJ whole genome shotgun (WGS) entry which is preliminary data.</text>
</comment>